<protein>
    <submittedName>
        <fullName evidence="3">Uncharacterized protein</fullName>
    </submittedName>
</protein>
<gene>
    <name evidence="3" type="ORF">KCU76_g3710</name>
</gene>
<comment type="caution">
    <text evidence="3">The sequence shown here is derived from an EMBL/GenBank/DDBJ whole genome shotgun (WGS) entry which is preliminary data.</text>
</comment>
<dbReference type="AlphaFoldDB" id="A0A9P8ER87"/>
<dbReference type="EMBL" id="JAHFXF010000101">
    <property type="protein sequence ID" value="KAG9696471.1"/>
    <property type="molecule type" value="Genomic_DNA"/>
</dbReference>
<dbReference type="Proteomes" id="UP000779574">
    <property type="component" value="Unassembled WGS sequence"/>
</dbReference>
<evidence type="ECO:0000256" key="2">
    <source>
        <dbReference type="SAM" id="SignalP"/>
    </source>
</evidence>
<name>A0A9P8ER87_AURME</name>
<organism evidence="3 4">
    <name type="scientific">Aureobasidium melanogenum</name>
    <name type="common">Aureobasidium pullulans var. melanogenum</name>
    <dbReference type="NCBI Taxonomy" id="46634"/>
    <lineage>
        <taxon>Eukaryota</taxon>
        <taxon>Fungi</taxon>
        <taxon>Dikarya</taxon>
        <taxon>Ascomycota</taxon>
        <taxon>Pezizomycotina</taxon>
        <taxon>Dothideomycetes</taxon>
        <taxon>Dothideomycetidae</taxon>
        <taxon>Dothideales</taxon>
        <taxon>Saccotheciaceae</taxon>
        <taxon>Aureobasidium</taxon>
    </lineage>
</organism>
<evidence type="ECO:0000313" key="3">
    <source>
        <dbReference type="EMBL" id="KAG9696471.1"/>
    </source>
</evidence>
<reference evidence="3" key="1">
    <citation type="journal article" date="2021" name="J Fungi (Basel)">
        <title>Virulence traits and population genomics of the black yeast Aureobasidium melanogenum.</title>
        <authorList>
            <person name="Cernosa A."/>
            <person name="Sun X."/>
            <person name="Gostincar C."/>
            <person name="Fang C."/>
            <person name="Gunde-Cimerman N."/>
            <person name="Song Z."/>
        </authorList>
    </citation>
    <scope>NUCLEOTIDE SEQUENCE</scope>
    <source>
        <strain evidence="3">EXF-9911</strain>
    </source>
</reference>
<sequence length="212" mass="22032">MHSLLVCIALVIGMNVAMPLSIEFPSITLDYSPTSSPAMFNNTILPIAPFSTSTTSMTITIDPNLFPSTTTVNISTNTSRQTPSHGYGYCGSNSSYCGTNCMSNFGVCGFNASQPYYSISYAPLSTSISSNDGTGAAGIVTDDFDQSASSTTMFSYAPESSGSVMATAAAIATEISFEPLDATYTAVKSTWAAGSYADASATTVTVLKKVDC</sequence>
<dbReference type="OrthoDB" id="5985073at2759"/>
<feature type="non-terminal residue" evidence="3">
    <location>
        <position position="1"/>
    </location>
</feature>
<keyword evidence="1" id="KW-0147">Chitin-binding</keyword>
<dbReference type="GO" id="GO:0008061">
    <property type="term" value="F:chitin binding"/>
    <property type="evidence" value="ECO:0007669"/>
    <property type="project" value="UniProtKB-KW"/>
</dbReference>
<dbReference type="SUPFAM" id="SSF57016">
    <property type="entry name" value="Plant lectins/antimicrobial peptides"/>
    <property type="match status" value="1"/>
</dbReference>
<proteinExistence type="predicted"/>
<accession>A0A9P8ER87</accession>
<evidence type="ECO:0000313" key="4">
    <source>
        <dbReference type="Proteomes" id="UP000779574"/>
    </source>
</evidence>
<keyword evidence="2" id="KW-0732">Signal</keyword>
<dbReference type="InterPro" id="IPR036861">
    <property type="entry name" value="Endochitinase-like_sf"/>
</dbReference>
<reference evidence="3" key="2">
    <citation type="submission" date="2021-08" db="EMBL/GenBank/DDBJ databases">
        <authorList>
            <person name="Gostincar C."/>
            <person name="Sun X."/>
            <person name="Song Z."/>
            <person name="Gunde-Cimerman N."/>
        </authorList>
    </citation>
    <scope>NUCLEOTIDE SEQUENCE</scope>
    <source>
        <strain evidence="3">EXF-9911</strain>
    </source>
</reference>
<feature type="chain" id="PRO_5040514257" evidence="2">
    <location>
        <begin position="20"/>
        <end position="212"/>
    </location>
</feature>
<feature type="signal peptide" evidence="2">
    <location>
        <begin position="1"/>
        <end position="19"/>
    </location>
</feature>
<evidence type="ECO:0000256" key="1">
    <source>
        <dbReference type="ARBA" id="ARBA00022669"/>
    </source>
</evidence>